<gene>
    <name evidence="1" type="ORF">HHL20_17825</name>
</gene>
<proteinExistence type="predicted"/>
<organism evidence="1 2">
    <name type="scientific">Chryseobacterium cheonjiense</name>
    <dbReference type="NCBI Taxonomy" id="2728845"/>
    <lineage>
        <taxon>Bacteria</taxon>
        <taxon>Pseudomonadati</taxon>
        <taxon>Bacteroidota</taxon>
        <taxon>Flavobacteriia</taxon>
        <taxon>Flavobacteriales</taxon>
        <taxon>Weeksellaceae</taxon>
        <taxon>Chryseobacterium group</taxon>
        <taxon>Chryseobacterium</taxon>
    </lineage>
</organism>
<evidence type="ECO:0000313" key="2">
    <source>
        <dbReference type="Proteomes" id="UP000552615"/>
    </source>
</evidence>
<name>A0A7Y0AA32_9FLAO</name>
<protein>
    <recommendedName>
        <fullName evidence="3">LysM domain-containing protein</fullName>
    </recommendedName>
</protein>
<evidence type="ECO:0008006" key="3">
    <source>
        <dbReference type="Google" id="ProtNLM"/>
    </source>
</evidence>
<comment type="caution">
    <text evidence="1">The sequence shown here is derived from an EMBL/GenBank/DDBJ whole genome shotgun (WGS) entry which is preliminary data.</text>
</comment>
<reference evidence="1 2" key="1">
    <citation type="submission" date="2020-04" db="EMBL/GenBank/DDBJ databases">
        <title>Chryseobacterium sp. RJ-7-14 sp. nov., isolated from Jeju soil.</title>
        <authorList>
            <person name="Dahal R.H."/>
            <person name="Chaudhary D.K."/>
        </authorList>
    </citation>
    <scope>NUCLEOTIDE SEQUENCE [LARGE SCALE GENOMIC DNA]</scope>
    <source>
        <strain evidence="1 2">RJ-7-14</strain>
    </source>
</reference>
<keyword evidence="2" id="KW-1185">Reference proteome</keyword>
<accession>A0A7Y0AA32</accession>
<dbReference type="Proteomes" id="UP000552615">
    <property type="component" value="Unassembled WGS sequence"/>
</dbReference>
<evidence type="ECO:0000313" key="1">
    <source>
        <dbReference type="EMBL" id="NML59191.1"/>
    </source>
</evidence>
<sequence>MTVHFILSGETLESISEEINLENPKYLKEFHNKHCAKEDIIHRDLIPGRKLLVPHINIIREYNSRNDAPFKHPKLNPDIPFVPENFSRIYTVTNKETYENSLENHENTLSYTVSVKWIRSENNYHIFHLFKNNFSEELGSMMADLASESIRSINPVQVKTDLKGNILNVGITQQTKDNFRKIKERLHDRFPDQYAKIYLDEFEMTVLNEELFNIRMREDIFVKNYFASVRNPFKNGKALLHQLVGEESIKINLQQKVQNSGYDTEMVILQTLEKPEDDFSFAGKYTLQTDTGMAKEIIIDYAISQFDAKNYSSFIMKELS</sequence>
<dbReference type="AlphaFoldDB" id="A0A7Y0AA32"/>
<dbReference type="EMBL" id="JABBGF010000004">
    <property type="protein sequence ID" value="NML59191.1"/>
    <property type="molecule type" value="Genomic_DNA"/>
</dbReference>
<dbReference type="RefSeq" id="WP_169232538.1">
    <property type="nucleotide sequence ID" value="NZ_JABBGF010000004.1"/>
</dbReference>